<feature type="region of interest" description="Disordered" evidence="1">
    <location>
        <begin position="434"/>
        <end position="459"/>
    </location>
</feature>
<keyword evidence="3" id="KW-1185">Reference proteome</keyword>
<feature type="region of interest" description="Disordered" evidence="1">
    <location>
        <begin position="81"/>
        <end position="107"/>
    </location>
</feature>
<evidence type="ECO:0000313" key="3">
    <source>
        <dbReference type="Proteomes" id="UP001291999"/>
    </source>
</evidence>
<dbReference type="RefSeq" id="WP_322425179.1">
    <property type="nucleotide sequence ID" value="NZ_JAXQPW010000006.1"/>
</dbReference>
<accession>A0ABU5KEK7</accession>
<dbReference type="Proteomes" id="UP001291999">
    <property type="component" value="Unassembled WGS sequence"/>
</dbReference>
<feature type="compositionally biased region" description="Polar residues" evidence="1">
    <location>
        <begin position="446"/>
        <end position="459"/>
    </location>
</feature>
<name>A0ABU5KEK7_9ACTN</name>
<gene>
    <name evidence="2" type="ORF">SFC79_16525</name>
</gene>
<proteinExistence type="predicted"/>
<feature type="compositionally biased region" description="Basic and acidic residues" evidence="1">
    <location>
        <begin position="98"/>
        <end position="107"/>
    </location>
</feature>
<protein>
    <submittedName>
        <fullName evidence="2">Uncharacterized protein</fullName>
    </submittedName>
</protein>
<dbReference type="EMBL" id="JAXQPW010000006">
    <property type="protein sequence ID" value="MDZ5663381.1"/>
    <property type="molecule type" value="Genomic_DNA"/>
</dbReference>
<comment type="caution">
    <text evidence="2">The sequence shown here is derived from an EMBL/GenBank/DDBJ whole genome shotgun (WGS) entry which is preliminary data.</text>
</comment>
<organism evidence="2 3">
    <name type="scientific">Nocardioides renjunii</name>
    <dbReference type="NCBI Taxonomy" id="3095075"/>
    <lineage>
        <taxon>Bacteria</taxon>
        <taxon>Bacillati</taxon>
        <taxon>Actinomycetota</taxon>
        <taxon>Actinomycetes</taxon>
        <taxon>Propionibacteriales</taxon>
        <taxon>Nocardioidaceae</taxon>
        <taxon>Nocardioides</taxon>
    </lineage>
</organism>
<feature type="region of interest" description="Disordered" evidence="1">
    <location>
        <begin position="1"/>
        <end position="37"/>
    </location>
</feature>
<sequence length="459" mass="49230">MAEPLEPVDLYASTSTQGVAPSSAPQPSAPCPTGLPGAWTLEKPTTVAGRISSADYLTPTDIIVTQDGTATVAYQGAGHLARTADDPPAADDPMDPSGGRDETWLEPGDDHLAVDGSRTQTMVIREPVRFNSNTFRQFHDLVVADRPAGGSWSTAPVTAQDKEITGRVDVAVNASGAAVLVWSQNTRYRAIYRTASDAPWSGPQRIPAARAYDFDVDIDDAGRIVLAYDRPYENPPGVYAIRRSRDGRWTPSKQLSGPDTELFGMALNADGVAVVSHGPTDDGTPLGRVHTSRMTADGTWQAPVRQPHSLGLHGVSVDERGRALIGGWDRGSLRGRWSRADGTWRQSFNIAADVDDTRRWGLDPHVTANGRGDALAAWGTKTGADDLRLWARFAAAGRDWTKPQRVTPATHQPTRFDAAIGDCGHAAFAWATSGKPPQLHIRRATPSDNTGRPGQVTGR</sequence>
<reference evidence="2 3" key="1">
    <citation type="submission" date="2023-11" db="EMBL/GenBank/DDBJ databases">
        <title>Novel species in genus Nocardioides.</title>
        <authorList>
            <person name="Zhou H."/>
        </authorList>
    </citation>
    <scope>NUCLEOTIDE SEQUENCE [LARGE SCALE GENOMIC DNA]</scope>
    <source>
        <strain evidence="2 3">S-58</strain>
    </source>
</reference>
<evidence type="ECO:0000313" key="2">
    <source>
        <dbReference type="EMBL" id="MDZ5663381.1"/>
    </source>
</evidence>
<evidence type="ECO:0000256" key="1">
    <source>
        <dbReference type="SAM" id="MobiDB-lite"/>
    </source>
</evidence>